<organism evidence="1 2">
    <name type="scientific">Saccharopolyspora shandongensis</name>
    <dbReference type="NCBI Taxonomy" id="418495"/>
    <lineage>
        <taxon>Bacteria</taxon>
        <taxon>Bacillati</taxon>
        <taxon>Actinomycetota</taxon>
        <taxon>Actinomycetes</taxon>
        <taxon>Pseudonocardiales</taxon>
        <taxon>Pseudonocardiaceae</taxon>
        <taxon>Saccharopolyspora</taxon>
    </lineage>
</organism>
<dbReference type="RefSeq" id="WP_143061344.1">
    <property type="nucleotide sequence ID" value="NZ_FNOK01000091.1"/>
</dbReference>
<sequence>MAPIPADPTKRLTVGRFRTLAHFIVRRDAVLAPLLSLRGWRAGGAKASSLSKLNALPRIQQ</sequence>
<protein>
    <submittedName>
        <fullName evidence="1">Uncharacterized protein</fullName>
    </submittedName>
</protein>
<name>A0A1H3TTB5_9PSEU</name>
<dbReference type="Proteomes" id="UP000199529">
    <property type="component" value="Unassembled WGS sequence"/>
</dbReference>
<dbReference type="AlphaFoldDB" id="A0A1H3TTB5"/>
<keyword evidence="2" id="KW-1185">Reference proteome</keyword>
<dbReference type="EMBL" id="FNOK01000091">
    <property type="protein sequence ID" value="SDZ53198.1"/>
    <property type="molecule type" value="Genomic_DNA"/>
</dbReference>
<proteinExistence type="predicted"/>
<evidence type="ECO:0000313" key="1">
    <source>
        <dbReference type="EMBL" id="SDZ53198.1"/>
    </source>
</evidence>
<dbReference type="OrthoDB" id="9780160at2"/>
<accession>A0A1H3TTB5</accession>
<reference evidence="2" key="1">
    <citation type="submission" date="2016-10" db="EMBL/GenBank/DDBJ databases">
        <authorList>
            <person name="Varghese N."/>
            <person name="Submissions S."/>
        </authorList>
    </citation>
    <scope>NUCLEOTIDE SEQUENCE [LARGE SCALE GENOMIC DNA]</scope>
    <source>
        <strain evidence="2">CGMCC 4.3530</strain>
    </source>
</reference>
<evidence type="ECO:0000313" key="2">
    <source>
        <dbReference type="Proteomes" id="UP000199529"/>
    </source>
</evidence>
<gene>
    <name evidence="1" type="ORF">SAMN05216215_109116</name>
</gene>